<comment type="caution">
    <text evidence="2">The sequence shown here is derived from an EMBL/GenBank/DDBJ whole genome shotgun (WGS) entry which is preliminary data.</text>
</comment>
<gene>
    <name evidence="2" type="ORF">J3U88_31280</name>
</gene>
<dbReference type="Gene3D" id="3.40.50.300">
    <property type="entry name" value="P-loop containing nucleotide triphosphate hydrolases"/>
    <property type="match status" value="1"/>
</dbReference>
<dbReference type="CDD" id="cd00060">
    <property type="entry name" value="FHA"/>
    <property type="match status" value="1"/>
</dbReference>
<dbReference type="Pfam" id="PF02861">
    <property type="entry name" value="Clp_N"/>
    <property type="match status" value="1"/>
</dbReference>
<dbReference type="InterPro" id="IPR000253">
    <property type="entry name" value="FHA_dom"/>
</dbReference>
<dbReference type="PROSITE" id="PS50006">
    <property type="entry name" value="FHA_DOMAIN"/>
    <property type="match status" value="1"/>
</dbReference>
<reference evidence="2" key="1">
    <citation type="submission" date="2021-03" db="EMBL/GenBank/DDBJ databases">
        <authorList>
            <person name="Wang G."/>
        </authorList>
    </citation>
    <scope>NUCLEOTIDE SEQUENCE</scope>
    <source>
        <strain evidence="2">KCTC 12899</strain>
    </source>
</reference>
<sequence length="671" mass="77716">MTKLVQVVSGPLEGISSVIGEGEPLSLGRSSHNHMVLAYDPWISSSHGVLKLIGDNAHYMDMNSSNGSFVAGKKIAANKYVAVKDFLVLGSTVLRISNGSKWLQGRPHRLESTDLRGLAQHPLIKLAAEQALFRQSPIIGTIHLFLALLDSDRPEIVRFLKSLNFDVAKLRHRIEKLLIFEGKNRWINDFLVYQYKINKNSDTLVTPMVQDLMERIMRMGESEWLPHLKVILSENFNLLFPLMGIDDEDDQEDDPLELTDKVTLNPFDSEHKEIILPARFWRHFDVALHKSRVVMITGRRGSGKTTILKQCFHALPKVDIALFKSGEKRIYDPRLFSLFNSMEAFEGYYQQIEADLHGEKTIGIDHFDQLLKLMESVGMEVDPLMTLIKQRPAPTILALHSKLLPPLQHLFQNITLIHLDDYLGKVKRDILYNLIEIFERDTKYRLDDEARKFLRNQLLRRSNFMAVESFFDFCRIRLENLSFLYSELNLAAQRGRRTISVLFFQEMLDEWENARFGAELNVTQSVDVNATGKHRAVTERFPSYRNGEGGLVLRLERAMRKFLEKHFTKVMVTTTFDSMKELEGSDREYAVKERIRLLLECIDEAFVHWHRGYSKDMSPDSIANSVAIEDDAEVLWSEYSYRFQMMDEAFLSEKFFDEFGRVFLHRLQEIN</sequence>
<proteinExistence type="predicted"/>
<dbReference type="EMBL" id="JAFREP010000047">
    <property type="protein sequence ID" value="MBO1322990.1"/>
    <property type="molecule type" value="Genomic_DNA"/>
</dbReference>
<dbReference type="SMART" id="SM00240">
    <property type="entry name" value="FHA"/>
    <property type="match status" value="1"/>
</dbReference>
<evidence type="ECO:0000259" key="1">
    <source>
        <dbReference type="PROSITE" id="PS50006"/>
    </source>
</evidence>
<dbReference type="RefSeq" id="WP_207862962.1">
    <property type="nucleotide sequence ID" value="NZ_JAFREP010000047.1"/>
</dbReference>
<dbReference type="AlphaFoldDB" id="A0A8J7QRN9"/>
<dbReference type="Pfam" id="PF00498">
    <property type="entry name" value="FHA"/>
    <property type="match status" value="1"/>
</dbReference>
<keyword evidence="3" id="KW-1185">Reference proteome</keyword>
<dbReference type="SUPFAM" id="SSF52540">
    <property type="entry name" value="P-loop containing nucleoside triphosphate hydrolases"/>
    <property type="match status" value="1"/>
</dbReference>
<dbReference type="InterPro" id="IPR008984">
    <property type="entry name" value="SMAD_FHA_dom_sf"/>
</dbReference>
<dbReference type="SUPFAM" id="SSF49879">
    <property type="entry name" value="SMAD/FHA domain"/>
    <property type="match status" value="1"/>
</dbReference>
<dbReference type="InterPro" id="IPR027417">
    <property type="entry name" value="P-loop_NTPase"/>
</dbReference>
<dbReference type="SUPFAM" id="SSF81923">
    <property type="entry name" value="Double Clp-N motif"/>
    <property type="match status" value="1"/>
</dbReference>
<protein>
    <submittedName>
        <fullName evidence="2">FHA domain-containing protein</fullName>
    </submittedName>
</protein>
<accession>A0A8J7QRN9</accession>
<dbReference type="CDD" id="cd00267">
    <property type="entry name" value="ABC_ATPase"/>
    <property type="match status" value="1"/>
</dbReference>
<name>A0A8J7QRN9_9BACT</name>
<organism evidence="2 3">
    <name type="scientific">Acanthopleuribacter pedis</name>
    <dbReference type="NCBI Taxonomy" id="442870"/>
    <lineage>
        <taxon>Bacteria</taxon>
        <taxon>Pseudomonadati</taxon>
        <taxon>Acidobacteriota</taxon>
        <taxon>Holophagae</taxon>
        <taxon>Acanthopleuribacterales</taxon>
        <taxon>Acanthopleuribacteraceae</taxon>
        <taxon>Acanthopleuribacter</taxon>
    </lineage>
</organism>
<dbReference type="Gene3D" id="1.10.1780.10">
    <property type="entry name" value="Clp, N-terminal domain"/>
    <property type="match status" value="1"/>
</dbReference>
<dbReference type="InterPro" id="IPR036628">
    <property type="entry name" value="Clp_N_dom_sf"/>
</dbReference>
<dbReference type="InterPro" id="IPR004176">
    <property type="entry name" value="Clp_R_N"/>
</dbReference>
<dbReference type="Proteomes" id="UP000664417">
    <property type="component" value="Unassembled WGS sequence"/>
</dbReference>
<dbReference type="Gene3D" id="2.60.200.20">
    <property type="match status" value="1"/>
</dbReference>
<evidence type="ECO:0000313" key="3">
    <source>
        <dbReference type="Proteomes" id="UP000664417"/>
    </source>
</evidence>
<feature type="domain" description="FHA" evidence="1">
    <location>
        <begin position="25"/>
        <end position="75"/>
    </location>
</feature>
<evidence type="ECO:0000313" key="2">
    <source>
        <dbReference type="EMBL" id="MBO1322990.1"/>
    </source>
</evidence>